<dbReference type="GO" id="GO:0008270">
    <property type="term" value="F:zinc ion binding"/>
    <property type="evidence" value="ECO:0007669"/>
    <property type="project" value="InterPro"/>
</dbReference>
<dbReference type="PANTHER" id="PTHR42683">
    <property type="entry name" value="ALDEHYDE REDUCTASE"/>
    <property type="match status" value="1"/>
</dbReference>
<protein>
    <recommendedName>
        <fullName evidence="6">Enoyl reductase (ER) domain-containing protein</fullName>
    </recommendedName>
</protein>
<dbReference type="InterPro" id="IPR020843">
    <property type="entry name" value="ER"/>
</dbReference>
<keyword evidence="3 5" id="KW-0862">Zinc</keyword>
<dbReference type="GO" id="GO:0016616">
    <property type="term" value="F:oxidoreductase activity, acting on the CH-OH group of donors, NAD or NADP as acceptor"/>
    <property type="evidence" value="ECO:0007669"/>
    <property type="project" value="InterPro"/>
</dbReference>
<dbReference type="Gene3D" id="3.40.50.720">
    <property type="entry name" value="NAD(P)-binding Rossmann-like Domain"/>
    <property type="match status" value="1"/>
</dbReference>
<dbReference type="CDD" id="cd05283">
    <property type="entry name" value="CAD1"/>
    <property type="match status" value="1"/>
</dbReference>
<dbReference type="InterPro" id="IPR036291">
    <property type="entry name" value="NAD(P)-bd_dom_sf"/>
</dbReference>
<dbReference type="FunFam" id="3.40.50.720:FF:000022">
    <property type="entry name" value="Cinnamyl alcohol dehydrogenase"/>
    <property type="match status" value="1"/>
</dbReference>
<keyword evidence="8" id="KW-1185">Reference proteome</keyword>
<dbReference type="Pfam" id="PF08240">
    <property type="entry name" value="ADH_N"/>
    <property type="match status" value="1"/>
</dbReference>
<dbReference type="Pfam" id="PF00107">
    <property type="entry name" value="ADH_zinc_N"/>
    <property type="match status" value="1"/>
</dbReference>
<organism evidence="7 8">
    <name type="scientific">Nepenthes gracilis</name>
    <name type="common">Slender pitcher plant</name>
    <dbReference type="NCBI Taxonomy" id="150966"/>
    <lineage>
        <taxon>Eukaryota</taxon>
        <taxon>Viridiplantae</taxon>
        <taxon>Streptophyta</taxon>
        <taxon>Embryophyta</taxon>
        <taxon>Tracheophyta</taxon>
        <taxon>Spermatophyta</taxon>
        <taxon>Magnoliopsida</taxon>
        <taxon>eudicotyledons</taxon>
        <taxon>Gunneridae</taxon>
        <taxon>Pentapetalae</taxon>
        <taxon>Caryophyllales</taxon>
        <taxon>Nepenthaceae</taxon>
        <taxon>Nepenthes</taxon>
    </lineage>
</organism>
<evidence type="ECO:0000259" key="6">
    <source>
        <dbReference type="SMART" id="SM00829"/>
    </source>
</evidence>
<dbReference type="SMART" id="SM00829">
    <property type="entry name" value="PKS_ER"/>
    <property type="match status" value="1"/>
</dbReference>
<dbReference type="PROSITE" id="PS00059">
    <property type="entry name" value="ADH_ZINC"/>
    <property type="match status" value="1"/>
</dbReference>
<dbReference type="Proteomes" id="UP001279734">
    <property type="component" value="Unassembled WGS sequence"/>
</dbReference>
<dbReference type="EMBL" id="BSYO01000036">
    <property type="protein sequence ID" value="GMH29596.1"/>
    <property type="molecule type" value="Genomic_DNA"/>
</dbReference>
<evidence type="ECO:0000256" key="1">
    <source>
        <dbReference type="ARBA" id="ARBA00001947"/>
    </source>
</evidence>
<dbReference type="InterPro" id="IPR002328">
    <property type="entry name" value="ADH_Zn_CS"/>
</dbReference>
<dbReference type="InterPro" id="IPR013154">
    <property type="entry name" value="ADH-like_N"/>
</dbReference>
<dbReference type="InterPro" id="IPR011032">
    <property type="entry name" value="GroES-like_sf"/>
</dbReference>
<keyword evidence="4" id="KW-0560">Oxidoreductase</keyword>
<accession>A0AAD3Y7I6</accession>
<comment type="caution">
    <text evidence="7">The sequence shown here is derived from an EMBL/GenBank/DDBJ whole genome shotgun (WGS) entry which is preliminary data.</text>
</comment>
<evidence type="ECO:0000313" key="7">
    <source>
        <dbReference type="EMBL" id="GMH29596.1"/>
    </source>
</evidence>
<evidence type="ECO:0000256" key="2">
    <source>
        <dbReference type="ARBA" id="ARBA00022723"/>
    </source>
</evidence>
<feature type="domain" description="Enoyl reductase (ER)" evidence="6">
    <location>
        <begin position="22"/>
        <end position="355"/>
    </location>
</feature>
<dbReference type="AlphaFoldDB" id="A0AAD3Y7I6"/>
<dbReference type="SUPFAM" id="SSF50129">
    <property type="entry name" value="GroES-like"/>
    <property type="match status" value="1"/>
</dbReference>
<evidence type="ECO:0000313" key="8">
    <source>
        <dbReference type="Proteomes" id="UP001279734"/>
    </source>
</evidence>
<evidence type="ECO:0000256" key="5">
    <source>
        <dbReference type="RuleBase" id="RU361277"/>
    </source>
</evidence>
<name>A0AAD3Y7I6_NEPGR</name>
<evidence type="ECO:0000256" key="3">
    <source>
        <dbReference type="ARBA" id="ARBA00022833"/>
    </source>
</evidence>
<dbReference type="InterPro" id="IPR013149">
    <property type="entry name" value="ADH-like_C"/>
</dbReference>
<gene>
    <name evidence="7" type="ORF">Nepgr_031439</name>
</gene>
<proteinExistence type="inferred from homology"/>
<evidence type="ECO:0000256" key="4">
    <source>
        <dbReference type="ARBA" id="ARBA00023002"/>
    </source>
</evidence>
<comment type="cofactor">
    <cofactor evidence="1 5">
        <name>Zn(2+)</name>
        <dbReference type="ChEBI" id="CHEBI:29105"/>
    </cofactor>
</comment>
<sequence length="363" mass="40497">MASETAIDEGNCLAYAARDSSGVLSPFKFNRRAVGSDDVSIRIAHCGLCYGDVLWSRNWFQGRTKYPLVPGHEIAGYIKEVGANVQRFKVGDRVGIGSCVNSCRECKLCKSFLEYHCEKGRTLAHNDIDIDGSITRGGYSTFVVVHERYVFKIPDSYPLEFAAPLLCAGISIWAPMKEYKMDQQPGKRLGVIGLGGVGHMAVKFGKFFGLNVTVISTSIWKKDDALTSLGADQFVLSSNEHEMKAITKSLDFIIDTRSDNHPSESLDPYLVLLKNTGVYVIKGAPTQIKFNPLHLILGRMTIAGFVIDGTKITHEMLDFCAEHKIYPIIETIPIQYVNEAHDRIMKKDVKYRFVIDIENSLKE</sequence>
<keyword evidence="2 5" id="KW-0479">Metal-binding</keyword>
<dbReference type="SUPFAM" id="SSF51735">
    <property type="entry name" value="NAD(P)-binding Rossmann-fold domains"/>
    <property type="match status" value="1"/>
</dbReference>
<comment type="similarity">
    <text evidence="5">Belongs to the zinc-containing alcohol dehydrogenase family.</text>
</comment>
<reference evidence="7" key="1">
    <citation type="submission" date="2023-05" db="EMBL/GenBank/DDBJ databases">
        <title>Nepenthes gracilis genome sequencing.</title>
        <authorList>
            <person name="Fukushima K."/>
        </authorList>
    </citation>
    <scope>NUCLEOTIDE SEQUENCE</scope>
    <source>
        <strain evidence="7">SING2019-196</strain>
    </source>
</reference>
<dbReference type="InterPro" id="IPR047109">
    <property type="entry name" value="CAD-like"/>
</dbReference>
<dbReference type="Gene3D" id="3.90.180.10">
    <property type="entry name" value="Medium-chain alcohol dehydrogenases, catalytic domain"/>
    <property type="match status" value="1"/>
</dbReference>